<dbReference type="Pfam" id="PF00482">
    <property type="entry name" value="T2SSF"/>
    <property type="match status" value="2"/>
</dbReference>
<evidence type="ECO:0000256" key="8">
    <source>
        <dbReference type="SAM" id="Phobius"/>
    </source>
</evidence>
<feature type="transmembrane region" description="Helical" evidence="8">
    <location>
        <begin position="318"/>
        <end position="337"/>
    </location>
</feature>
<comment type="subcellular location">
    <subcellularLocation>
        <location evidence="1">Cell inner membrane</location>
        <topology evidence="1">Multi-pass membrane protein</topology>
    </subcellularLocation>
</comment>
<name>A0A1F4RGD5_UNCSA</name>
<feature type="transmembrane region" description="Helical" evidence="8">
    <location>
        <begin position="110"/>
        <end position="143"/>
    </location>
</feature>
<dbReference type="InterPro" id="IPR042094">
    <property type="entry name" value="T2SS_GspF_sf"/>
</dbReference>
<comment type="caution">
    <text evidence="10">The sequence shown here is derived from an EMBL/GenBank/DDBJ whole genome shotgun (WGS) entry which is preliminary data.</text>
</comment>
<keyword evidence="5 8" id="KW-0812">Transmembrane</keyword>
<feature type="transmembrane region" description="Helical" evidence="8">
    <location>
        <begin position="163"/>
        <end position="179"/>
    </location>
</feature>
<accession>A0A1F4RGD5</accession>
<evidence type="ECO:0000256" key="7">
    <source>
        <dbReference type="ARBA" id="ARBA00023136"/>
    </source>
</evidence>
<dbReference type="InterPro" id="IPR003004">
    <property type="entry name" value="GspF/PilC"/>
</dbReference>
<dbReference type="Proteomes" id="UP000176938">
    <property type="component" value="Unassembled WGS sequence"/>
</dbReference>
<reference evidence="10 11" key="1">
    <citation type="journal article" date="2016" name="Nat. Commun.">
        <title>Thousands of microbial genomes shed light on interconnected biogeochemical processes in an aquifer system.</title>
        <authorList>
            <person name="Anantharaman K."/>
            <person name="Brown C.T."/>
            <person name="Hug L.A."/>
            <person name="Sharon I."/>
            <person name="Castelle C.J."/>
            <person name="Probst A.J."/>
            <person name="Thomas B.C."/>
            <person name="Singh A."/>
            <person name="Wilkins M.J."/>
            <person name="Karaoz U."/>
            <person name="Brodie E.L."/>
            <person name="Williams K.H."/>
            <person name="Hubbard S.S."/>
            <person name="Banfield J.F."/>
        </authorList>
    </citation>
    <scope>NUCLEOTIDE SEQUENCE [LARGE SCALE GENOMIC DNA]</scope>
</reference>
<proteinExistence type="inferred from homology"/>
<evidence type="ECO:0000256" key="3">
    <source>
        <dbReference type="ARBA" id="ARBA00022475"/>
    </source>
</evidence>
<evidence type="ECO:0000256" key="1">
    <source>
        <dbReference type="ARBA" id="ARBA00004429"/>
    </source>
</evidence>
<sequence>MSIQSDELVSFTQQFANLINAGIPLSNALLALQEQEENRELREIISQVSQSVQGGSLLSEALLKHPRVFSRFFTSMVYAGEQGAGLPKVLTNIADHLEKESALKAKVRGVFTYPLVIGFLVLLIVGFLIVVVAPVFAGVYRQLRVALPWPTQLLLTISFGIRHYWWVLALLSSGIFYGCRRMSSLAAGREFLDETLLKLPFIGKFLHKVVVANFVRGLGDMLSCGVPIIDALDIVARVVGNRNISKEIKQMKSSIQAGGRLTETLGRSNVFPPIVVQMAYAGEESGSLGEMFGKCANTLEQDVAASARRLIVILEPSLTLILAGIVGFIAVAIYLPMFDLVRLVSQ</sequence>
<keyword evidence="3" id="KW-1003">Cell membrane</keyword>
<gene>
    <name evidence="10" type="ORF">A3H38_03375</name>
</gene>
<dbReference type="EMBL" id="METP01000007">
    <property type="protein sequence ID" value="OGC07230.1"/>
    <property type="molecule type" value="Genomic_DNA"/>
</dbReference>
<dbReference type="PANTHER" id="PTHR30012">
    <property type="entry name" value="GENERAL SECRETION PATHWAY PROTEIN"/>
    <property type="match status" value="1"/>
</dbReference>
<dbReference type="FunFam" id="1.20.81.30:FF:000001">
    <property type="entry name" value="Type II secretion system protein F"/>
    <property type="match status" value="2"/>
</dbReference>
<feature type="domain" description="Type II secretion system protein GspF" evidence="9">
    <location>
        <begin position="11"/>
        <end position="134"/>
    </location>
</feature>
<dbReference type="InterPro" id="IPR018076">
    <property type="entry name" value="T2SS_GspF_dom"/>
</dbReference>
<evidence type="ECO:0000259" key="9">
    <source>
        <dbReference type="Pfam" id="PF00482"/>
    </source>
</evidence>
<evidence type="ECO:0000256" key="2">
    <source>
        <dbReference type="ARBA" id="ARBA00005745"/>
    </source>
</evidence>
<evidence type="ECO:0000313" key="11">
    <source>
        <dbReference type="Proteomes" id="UP000176938"/>
    </source>
</evidence>
<feature type="domain" description="Type II secretion system protein GspF" evidence="9">
    <location>
        <begin position="214"/>
        <end position="336"/>
    </location>
</feature>
<evidence type="ECO:0000256" key="4">
    <source>
        <dbReference type="ARBA" id="ARBA00022519"/>
    </source>
</evidence>
<keyword evidence="6 8" id="KW-1133">Transmembrane helix</keyword>
<evidence type="ECO:0000256" key="5">
    <source>
        <dbReference type="ARBA" id="ARBA00022692"/>
    </source>
</evidence>
<keyword evidence="4" id="KW-0997">Cell inner membrane</keyword>
<dbReference type="PRINTS" id="PR00812">
    <property type="entry name" value="BCTERIALGSPF"/>
</dbReference>
<dbReference type="PANTHER" id="PTHR30012:SF0">
    <property type="entry name" value="TYPE II SECRETION SYSTEM PROTEIN F-RELATED"/>
    <property type="match status" value="1"/>
</dbReference>
<comment type="similarity">
    <text evidence="2">Belongs to the GSP F family.</text>
</comment>
<organism evidence="10 11">
    <name type="scientific">candidate division WOR-1 bacterium RIFCSPLOWO2_02_FULL_46_20</name>
    <dbReference type="NCBI Taxonomy" id="1802567"/>
    <lineage>
        <taxon>Bacteria</taxon>
        <taxon>Bacillati</taxon>
        <taxon>Saganbacteria</taxon>
    </lineage>
</organism>
<evidence type="ECO:0000256" key="6">
    <source>
        <dbReference type="ARBA" id="ARBA00022989"/>
    </source>
</evidence>
<dbReference type="Gene3D" id="1.20.81.30">
    <property type="entry name" value="Type II secretion system (T2SS), domain F"/>
    <property type="match status" value="2"/>
</dbReference>
<keyword evidence="7 8" id="KW-0472">Membrane</keyword>
<dbReference type="AlphaFoldDB" id="A0A1F4RGD5"/>
<dbReference type="GO" id="GO:0005886">
    <property type="term" value="C:plasma membrane"/>
    <property type="evidence" value="ECO:0007669"/>
    <property type="project" value="UniProtKB-SubCell"/>
</dbReference>
<evidence type="ECO:0000313" key="10">
    <source>
        <dbReference type="EMBL" id="OGC07230.1"/>
    </source>
</evidence>
<protein>
    <recommendedName>
        <fullName evidence="9">Type II secretion system protein GspF domain-containing protein</fullName>
    </recommendedName>
</protein>